<proteinExistence type="predicted"/>
<evidence type="ECO:0000313" key="4">
    <source>
        <dbReference type="Proteomes" id="UP000494256"/>
    </source>
</evidence>
<name>A0A8S0Z8X6_ARCPL</name>
<sequence>MLNAAVMTVRDVAVFTDMRNFKINTTMKEEACTQPGTIMTTKLIKASKLNLILQATAPSSSAPAESHSDTPCRL</sequence>
<organism evidence="1 3">
    <name type="scientific">Arctia plantaginis</name>
    <name type="common">Wood tiger moth</name>
    <name type="synonym">Phalaena plantaginis</name>
    <dbReference type="NCBI Taxonomy" id="874455"/>
    <lineage>
        <taxon>Eukaryota</taxon>
        <taxon>Metazoa</taxon>
        <taxon>Ecdysozoa</taxon>
        <taxon>Arthropoda</taxon>
        <taxon>Hexapoda</taxon>
        <taxon>Insecta</taxon>
        <taxon>Pterygota</taxon>
        <taxon>Neoptera</taxon>
        <taxon>Endopterygota</taxon>
        <taxon>Lepidoptera</taxon>
        <taxon>Glossata</taxon>
        <taxon>Ditrysia</taxon>
        <taxon>Noctuoidea</taxon>
        <taxon>Erebidae</taxon>
        <taxon>Arctiinae</taxon>
        <taxon>Arctia</taxon>
    </lineage>
</organism>
<reference evidence="3 4" key="1">
    <citation type="submission" date="2020-04" db="EMBL/GenBank/DDBJ databases">
        <authorList>
            <person name="Wallbank WR R."/>
            <person name="Pardo Diaz C."/>
            <person name="Kozak K."/>
            <person name="Martin S."/>
            <person name="Jiggins C."/>
            <person name="Moest M."/>
            <person name="Warren A I."/>
            <person name="Byers J.R.P. K."/>
            <person name="Montejo-Kovacevich G."/>
            <person name="Yen C E."/>
        </authorList>
    </citation>
    <scope>NUCLEOTIDE SEQUENCE [LARGE SCALE GENOMIC DNA]</scope>
</reference>
<dbReference type="AlphaFoldDB" id="A0A8S0Z8X6"/>
<evidence type="ECO:0000313" key="1">
    <source>
        <dbReference type="EMBL" id="CAB3228780.1"/>
    </source>
</evidence>
<dbReference type="EMBL" id="CADEBD010000300">
    <property type="protein sequence ID" value="CAB3235735.1"/>
    <property type="molecule type" value="Genomic_DNA"/>
</dbReference>
<protein>
    <submittedName>
        <fullName evidence="1">Uncharacterized protein</fullName>
    </submittedName>
</protein>
<comment type="caution">
    <text evidence="1">The sequence shown here is derived from an EMBL/GenBank/DDBJ whole genome shotgun (WGS) entry which is preliminary data.</text>
</comment>
<dbReference type="EMBL" id="CADEBC010000346">
    <property type="protein sequence ID" value="CAB3228780.1"/>
    <property type="molecule type" value="Genomic_DNA"/>
</dbReference>
<evidence type="ECO:0000313" key="3">
    <source>
        <dbReference type="Proteomes" id="UP000494106"/>
    </source>
</evidence>
<dbReference type="Proteomes" id="UP000494256">
    <property type="component" value="Unassembled WGS sequence"/>
</dbReference>
<gene>
    <name evidence="1" type="ORF">APLA_LOCUS3786</name>
    <name evidence="2" type="ORF">APLA_LOCUS7070</name>
</gene>
<evidence type="ECO:0000313" key="2">
    <source>
        <dbReference type="EMBL" id="CAB3235735.1"/>
    </source>
</evidence>
<dbReference type="Proteomes" id="UP000494106">
    <property type="component" value="Unassembled WGS sequence"/>
</dbReference>
<accession>A0A8S0Z8X6</accession>
<keyword evidence="3" id="KW-1185">Reference proteome</keyword>